<feature type="domain" description="ABC transporter" evidence="5">
    <location>
        <begin position="7"/>
        <end position="236"/>
    </location>
</feature>
<dbReference type="InterPro" id="IPR027417">
    <property type="entry name" value="P-loop_NTPase"/>
</dbReference>
<dbReference type="PANTHER" id="PTHR42711:SF5">
    <property type="entry name" value="ABC TRANSPORTER ATP-BINDING PROTEIN NATA"/>
    <property type="match status" value="1"/>
</dbReference>
<accession>T0ZF23</accession>
<gene>
    <name evidence="6" type="ORF">B1B_18932</name>
</gene>
<dbReference type="AlphaFoldDB" id="T0ZF23"/>
<protein>
    <submittedName>
        <fullName evidence="6">Daunorubicin resistance ABC transporter ATPase subunit</fullName>
    </submittedName>
</protein>
<evidence type="ECO:0000259" key="5">
    <source>
        <dbReference type="PROSITE" id="PS50893"/>
    </source>
</evidence>
<dbReference type="Pfam" id="PF00005">
    <property type="entry name" value="ABC_tran"/>
    <property type="match status" value="1"/>
</dbReference>
<evidence type="ECO:0000256" key="3">
    <source>
        <dbReference type="ARBA" id="ARBA00022741"/>
    </source>
</evidence>
<evidence type="ECO:0000256" key="1">
    <source>
        <dbReference type="ARBA" id="ARBA00005417"/>
    </source>
</evidence>
<comment type="similarity">
    <text evidence="1">Belongs to the ABC transporter superfamily.</text>
</comment>
<dbReference type="InterPro" id="IPR003439">
    <property type="entry name" value="ABC_transporter-like_ATP-bd"/>
</dbReference>
<dbReference type="InterPro" id="IPR050763">
    <property type="entry name" value="ABC_transporter_ATP-binding"/>
</dbReference>
<reference evidence="6" key="1">
    <citation type="submission" date="2013-08" db="EMBL/GenBank/DDBJ databases">
        <authorList>
            <person name="Mendez C."/>
            <person name="Richter M."/>
            <person name="Ferrer M."/>
            <person name="Sanchez J."/>
        </authorList>
    </citation>
    <scope>NUCLEOTIDE SEQUENCE</scope>
</reference>
<dbReference type="GO" id="GO:0016887">
    <property type="term" value="F:ATP hydrolysis activity"/>
    <property type="evidence" value="ECO:0007669"/>
    <property type="project" value="InterPro"/>
</dbReference>
<organism evidence="6">
    <name type="scientific">mine drainage metagenome</name>
    <dbReference type="NCBI Taxonomy" id="410659"/>
    <lineage>
        <taxon>unclassified sequences</taxon>
        <taxon>metagenomes</taxon>
        <taxon>ecological metagenomes</taxon>
    </lineage>
</organism>
<evidence type="ECO:0000313" key="6">
    <source>
        <dbReference type="EMBL" id="EQD28265.1"/>
    </source>
</evidence>
<proteinExistence type="inferred from homology"/>
<keyword evidence="4" id="KW-0067">ATP-binding</keyword>
<evidence type="ECO:0000256" key="4">
    <source>
        <dbReference type="ARBA" id="ARBA00022840"/>
    </source>
</evidence>
<reference evidence="6" key="2">
    <citation type="journal article" date="2014" name="ISME J.">
        <title>Microbial stratification in low pH oxic and suboxic macroscopic growths along an acid mine drainage.</title>
        <authorList>
            <person name="Mendez-Garcia C."/>
            <person name="Mesa V."/>
            <person name="Sprenger R.R."/>
            <person name="Richter M."/>
            <person name="Diez M.S."/>
            <person name="Solano J."/>
            <person name="Bargiela R."/>
            <person name="Golyshina O.V."/>
            <person name="Manteca A."/>
            <person name="Ramos J.L."/>
            <person name="Gallego J.R."/>
            <person name="Llorente I."/>
            <person name="Martins Dos Santos V.A."/>
            <person name="Jensen O.N."/>
            <person name="Pelaez A.I."/>
            <person name="Sanchez J."/>
            <person name="Ferrer M."/>
        </authorList>
    </citation>
    <scope>NUCLEOTIDE SEQUENCE</scope>
</reference>
<dbReference type="GO" id="GO:0005524">
    <property type="term" value="F:ATP binding"/>
    <property type="evidence" value="ECO:0007669"/>
    <property type="project" value="UniProtKB-KW"/>
</dbReference>
<keyword evidence="2" id="KW-0813">Transport</keyword>
<dbReference type="PANTHER" id="PTHR42711">
    <property type="entry name" value="ABC TRANSPORTER ATP-BINDING PROTEIN"/>
    <property type="match status" value="1"/>
</dbReference>
<dbReference type="Pfam" id="PF13732">
    <property type="entry name" value="DrrA1-3_C"/>
    <property type="match status" value="1"/>
</dbReference>
<dbReference type="Gene3D" id="3.40.50.300">
    <property type="entry name" value="P-loop containing nucleotide triphosphate hydrolases"/>
    <property type="match status" value="1"/>
</dbReference>
<comment type="caution">
    <text evidence="6">The sequence shown here is derived from an EMBL/GenBank/DDBJ whole genome shotgun (WGS) entry which is preliminary data.</text>
</comment>
<dbReference type="SUPFAM" id="SSF52540">
    <property type="entry name" value="P-loop containing nucleoside triphosphate hydrolases"/>
    <property type="match status" value="1"/>
</dbReference>
<keyword evidence="3" id="KW-0547">Nucleotide-binding</keyword>
<dbReference type="InterPro" id="IPR025302">
    <property type="entry name" value="DrrA1/2-like_C"/>
</dbReference>
<dbReference type="PROSITE" id="PS50893">
    <property type="entry name" value="ABC_TRANSPORTER_2"/>
    <property type="match status" value="1"/>
</dbReference>
<sequence length="328" mass="36575">MVTPDAIVATGLTKVYGRLTAVDHVDLRVATGGIFGLLGPNGAGKTTIIKLLTGLSEISEGTATVAGFDVRHQPMHVKQRIGWVAAEVILDDDLSAWENLWLQAQLQRMTDWSERARSLLRYFDLDDRRGDKVGGYSTGMRKKLEIALALLHQPEVIFMDEPTIGLDANTRRMLWELIRGVNREFKITVLLTSHYIEEADALCDHVAIIDHGRFVAQGTPDELKARVRADFIELETRPTLSEAQLRALPGVLTTQAQGNGWLLKVVSADETLAAIFSQVDPKSIHRVNVERPSLESVFIDLTGSRIDPNAGDVPDYRKFYVNLRRVQR</sequence>
<dbReference type="EMBL" id="AUZY01012704">
    <property type="protein sequence ID" value="EQD28265.1"/>
    <property type="molecule type" value="Genomic_DNA"/>
</dbReference>
<evidence type="ECO:0000256" key="2">
    <source>
        <dbReference type="ARBA" id="ARBA00022448"/>
    </source>
</evidence>
<dbReference type="SMART" id="SM00382">
    <property type="entry name" value="AAA"/>
    <property type="match status" value="1"/>
</dbReference>
<name>T0ZF23_9ZZZZ</name>
<dbReference type="InterPro" id="IPR003593">
    <property type="entry name" value="AAA+_ATPase"/>
</dbReference>